<reference evidence="1 2" key="1">
    <citation type="journal article" date="2019" name="Commun. Biol.">
        <title>The bagworm genome reveals a unique fibroin gene that provides high tensile strength.</title>
        <authorList>
            <person name="Kono N."/>
            <person name="Nakamura H."/>
            <person name="Ohtoshi R."/>
            <person name="Tomita M."/>
            <person name="Numata K."/>
            <person name="Arakawa K."/>
        </authorList>
    </citation>
    <scope>NUCLEOTIDE SEQUENCE [LARGE SCALE GENOMIC DNA]</scope>
</reference>
<gene>
    <name evidence="1" type="ORF">EVAR_61979_1</name>
</gene>
<comment type="caution">
    <text evidence="1">The sequence shown here is derived from an EMBL/GenBank/DDBJ whole genome shotgun (WGS) entry which is preliminary data.</text>
</comment>
<evidence type="ECO:0000313" key="1">
    <source>
        <dbReference type="EMBL" id="GBP74493.1"/>
    </source>
</evidence>
<organism evidence="1 2">
    <name type="scientific">Eumeta variegata</name>
    <name type="common">Bagworm moth</name>
    <name type="synonym">Eumeta japonica</name>
    <dbReference type="NCBI Taxonomy" id="151549"/>
    <lineage>
        <taxon>Eukaryota</taxon>
        <taxon>Metazoa</taxon>
        <taxon>Ecdysozoa</taxon>
        <taxon>Arthropoda</taxon>
        <taxon>Hexapoda</taxon>
        <taxon>Insecta</taxon>
        <taxon>Pterygota</taxon>
        <taxon>Neoptera</taxon>
        <taxon>Endopterygota</taxon>
        <taxon>Lepidoptera</taxon>
        <taxon>Glossata</taxon>
        <taxon>Ditrysia</taxon>
        <taxon>Tineoidea</taxon>
        <taxon>Psychidae</taxon>
        <taxon>Oiketicinae</taxon>
        <taxon>Eumeta</taxon>
    </lineage>
</organism>
<protein>
    <submittedName>
        <fullName evidence="1">Uncharacterized protein</fullName>
    </submittedName>
</protein>
<sequence>MAALNRPHLGCVLWPSFQSISCFSDFQTSRAGVIPAPRRCADARGDIFLYTFIRHPDLDPLKTPPFTGCRRPVISKEQYLDSFAKRFSTSKHVLSHTHYGECSEELFNFNRASEFRYHFALRRYRHHIEEWRSVNLFLKKNEHLDSFTSTDHSVNYDTDIIPAFDSSIGSAFDSNSGFDLDSVSIHNIHRDPDLAAVIDAIPEIPTFQNRKPIVCCKHFCSEQISVTFSILMLVLLVNRYRK</sequence>
<dbReference type="AlphaFoldDB" id="A0A4C1YGQ3"/>
<dbReference type="EMBL" id="BGZK01001210">
    <property type="protein sequence ID" value="GBP74493.1"/>
    <property type="molecule type" value="Genomic_DNA"/>
</dbReference>
<keyword evidence="2" id="KW-1185">Reference proteome</keyword>
<proteinExistence type="predicted"/>
<dbReference type="Proteomes" id="UP000299102">
    <property type="component" value="Unassembled WGS sequence"/>
</dbReference>
<name>A0A4C1YGQ3_EUMVA</name>
<evidence type="ECO:0000313" key="2">
    <source>
        <dbReference type="Proteomes" id="UP000299102"/>
    </source>
</evidence>
<accession>A0A4C1YGQ3</accession>